<accession>A0ABW7WMQ9</accession>
<feature type="signal peptide" evidence="1">
    <location>
        <begin position="1"/>
        <end position="28"/>
    </location>
</feature>
<evidence type="ECO:0000313" key="3">
    <source>
        <dbReference type="EMBL" id="MFI2324276.1"/>
    </source>
</evidence>
<keyword evidence="4" id="KW-1185">Reference proteome</keyword>
<dbReference type="Proteomes" id="UP001611450">
    <property type="component" value="Unassembled WGS sequence"/>
</dbReference>
<gene>
    <name evidence="3" type="ORF">ACH47G_27660</name>
</gene>
<evidence type="ECO:0000313" key="4">
    <source>
        <dbReference type="Proteomes" id="UP001611450"/>
    </source>
</evidence>
<sequence length="368" mass="39874">MIKTASFLLSALAGASVLLITASTPAIANPNAINPIPVLNGSTGLPNLLGRTKAVFQVTGMASPNNTQSYNVLGTDLGIMWDNGHGEMLTAFGDTAGVGFPNLLAGSMWAWRSNILLRSHTTDPADGIFFDSVVRDMFGQARDLIASPKIPFLEISRIPTAGIAVDGVQYMSLMSVKSWDDVGQWSTNFSGLAVSGDNGETWAELPETRRNNEGGNANFQMNAFLADGGYIYEYGTRSGRNHTAHVARVRAQDIGNLAEYEYWDGGAWRKGDVNAAAPIMFGVGELSVMYNAYLGQYISLTTDQFNSVVMRRASAPAGPWSEPEVLIDTRELPSAYAPSIFPYQTGRDLYFLTTVHSQYNVLLMRTTL</sequence>
<feature type="chain" id="PRO_5046874526" evidence="1">
    <location>
        <begin position="29"/>
        <end position="368"/>
    </location>
</feature>
<protein>
    <submittedName>
        <fullName evidence="3">DUF4185 domain-containing protein</fullName>
    </submittedName>
</protein>
<keyword evidence="1" id="KW-0732">Signal</keyword>
<proteinExistence type="predicted"/>
<reference evidence="3 4" key="1">
    <citation type="submission" date="2024-10" db="EMBL/GenBank/DDBJ databases">
        <title>The Natural Products Discovery Center: Release of the First 8490 Sequenced Strains for Exploring Actinobacteria Biosynthetic Diversity.</title>
        <authorList>
            <person name="Kalkreuter E."/>
            <person name="Kautsar S.A."/>
            <person name="Yang D."/>
            <person name="Bader C.D."/>
            <person name="Teijaro C.N."/>
            <person name="Fluegel L."/>
            <person name="Davis C.M."/>
            <person name="Simpson J.R."/>
            <person name="Lauterbach L."/>
            <person name="Steele A.D."/>
            <person name="Gui C."/>
            <person name="Meng S."/>
            <person name="Li G."/>
            <person name="Viehrig K."/>
            <person name="Ye F."/>
            <person name="Su P."/>
            <person name="Kiefer A.F."/>
            <person name="Nichols A."/>
            <person name="Cepeda A.J."/>
            <person name="Yan W."/>
            <person name="Fan B."/>
            <person name="Jiang Y."/>
            <person name="Adhikari A."/>
            <person name="Zheng C.-J."/>
            <person name="Schuster L."/>
            <person name="Cowan T.M."/>
            <person name="Smanski M.J."/>
            <person name="Chevrette M.G."/>
            <person name="De Carvalho L.P.S."/>
            <person name="Shen B."/>
        </authorList>
    </citation>
    <scope>NUCLEOTIDE SEQUENCE [LARGE SCALE GENOMIC DNA]</scope>
    <source>
        <strain evidence="3 4">NPDC019626</strain>
    </source>
</reference>
<dbReference type="RefSeq" id="WP_396946452.1">
    <property type="nucleotide sequence ID" value="NZ_JBIRXV010000007.1"/>
</dbReference>
<evidence type="ECO:0000256" key="1">
    <source>
        <dbReference type="SAM" id="SignalP"/>
    </source>
</evidence>
<organism evidence="3 4">
    <name type="scientific">Nocardia beijingensis</name>
    <dbReference type="NCBI Taxonomy" id="95162"/>
    <lineage>
        <taxon>Bacteria</taxon>
        <taxon>Bacillati</taxon>
        <taxon>Actinomycetota</taxon>
        <taxon>Actinomycetes</taxon>
        <taxon>Mycobacteriales</taxon>
        <taxon>Nocardiaceae</taxon>
        <taxon>Nocardia</taxon>
    </lineage>
</organism>
<comment type="caution">
    <text evidence="3">The sequence shown here is derived from an EMBL/GenBank/DDBJ whole genome shotgun (WGS) entry which is preliminary data.</text>
</comment>
<dbReference type="Pfam" id="PF13810">
    <property type="entry name" value="DUF4185"/>
    <property type="match status" value="1"/>
</dbReference>
<name>A0ABW7WMQ9_9NOCA</name>
<evidence type="ECO:0000259" key="2">
    <source>
        <dbReference type="Pfam" id="PF13810"/>
    </source>
</evidence>
<feature type="domain" description="DUF4185" evidence="2">
    <location>
        <begin position="63"/>
        <end position="365"/>
    </location>
</feature>
<dbReference type="EMBL" id="JBIRXV010000007">
    <property type="protein sequence ID" value="MFI2324276.1"/>
    <property type="molecule type" value="Genomic_DNA"/>
</dbReference>
<dbReference type="InterPro" id="IPR025442">
    <property type="entry name" value="DUF4185"/>
</dbReference>